<feature type="compositionally biased region" description="Polar residues" evidence="1">
    <location>
        <begin position="673"/>
        <end position="700"/>
    </location>
</feature>
<feature type="compositionally biased region" description="Polar residues" evidence="1">
    <location>
        <begin position="264"/>
        <end position="288"/>
    </location>
</feature>
<feature type="region of interest" description="Disordered" evidence="1">
    <location>
        <begin position="105"/>
        <end position="162"/>
    </location>
</feature>
<feature type="compositionally biased region" description="Acidic residues" evidence="1">
    <location>
        <begin position="60"/>
        <end position="69"/>
    </location>
</feature>
<feature type="domain" description="SPOR" evidence="3">
    <location>
        <begin position="765"/>
        <end position="844"/>
    </location>
</feature>
<feature type="region of interest" description="Disordered" evidence="1">
    <location>
        <begin position="1"/>
        <end position="69"/>
    </location>
</feature>
<protein>
    <submittedName>
        <fullName evidence="4">Sporulation related domain</fullName>
    </submittedName>
</protein>
<feature type="region of interest" description="Disordered" evidence="1">
    <location>
        <begin position="175"/>
        <end position="210"/>
    </location>
</feature>
<name>A0A336N9F6_BARGR</name>
<evidence type="ECO:0000313" key="4">
    <source>
        <dbReference type="EMBL" id="SSZ38928.1"/>
    </source>
</evidence>
<feature type="compositionally biased region" description="Polar residues" evidence="1">
    <location>
        <begin position="142"/>
        <end position="154"/>
    </location>
</feature>
<feature type="compositionally biased region" description="Polar residues" evidence="1">
    <location>
        <begin position="32"/>
        <end position="48"/>
    </location>
</feature>
<feature type="transmembrane region" description="Helical" evidence="2">
    <location>
        <begin position="527"/>
        <end position="549"/>
    </location>
</feature>
<feature type="compositionally biased region" description="Polar residues" evidence="1">
    <location>
        <begin position="745"/>
        <end position="758"/>
    </location>
</feature>
<feature type="compositionally biased region" description="Basic and acidic residues" evidence="1">
    <location>
        <begin position="1"/>
        <end position="26"/>
    </location>
</feature>
<evidence type="ECO:0000313" key="5">
    <source>
        <dbReference type="Proteomes" id="UP000253846"/>
    </source>
</evidence>
<feature type="region of interest" description="Disordered" evidence="1">
    <location>
        <begin position="264"/>
        <end position="325"/>
    </location>
</feature>
<feature type="compositionally biased region" description="Basic and acidic residues" evidence="1">
    <location>
        <begin position="175"/>
        <end position="188"/>
    </location>
</feature>
<dbReference type="RefSeq" id="WP_015856513.1">
    <property type="nucleotide sequence ID" value="NZ_CACVBG010000003.1"/>
</dbReference>
<dbReference type="EMBL" id="UFTD01000001">
    <property type="protein sequence ID" value="SSZ38928.1"/>
    <property type="molecule type" value="Genomic_DNA"/>
</dbReference>
<keyword evidence="2" id="KW-0812">Transmembrane</keyword>
<proteinExistence type="predicted"/>
<organism evidence="4 5">
    <name type="scientific">Bartonella grahamii</name>
    <dbReference type="NCBI Taxonomy" id="33045"/>
    <lineage>
        <taxon>Bacteria</taxon>
        <taxon>Pseudomonadati</taxon>
        <taxon>Pseudomonadota</taxon>
        <taxon>Alphaproteobacteria</taxon>
        <taxon>Hyphomicrobiales</taxon>
        <taxon>Bartonellaceae</taxon>
        <taxon>Bartonella</taxon>
    </lineage>
</organism>
<dbReference type="Pfam" id="PF05036">
    <property type="entry name" value="SPOR"/>
    <property type="match status" value="1"/>
</dbReference>
<reference evidence="4 5" key="1">
    <citation type="submission" date="2018-06" db="EMBL/GenBank/DDBJ databases">
        <authorList>
            <consortium name="Pathogen Informatics"/>
            <person name="Doyle S."/>
        </authorList>
    </citation>
    <scope>NUCLEOTIDE SEQUENCE [LARGE SCALE GENOMIC DNA]</scope>
    <source>
        <strain evidence="4 5">NCTC12860</strain>
    </source>
</reference>
<feature type="compositionally biased region" description="Basic and acidic residues" evidence="1">
    <location>
        <begin position="49"/>
        <end position="59"/>
    </location>
</feature>
<evidence type="ECO:0000256" key="2">
    <source>
        <dbReference type="SAM" id="Phobius"/>
    </source>
</evidence>
<dbReference type="InterPro" id="IPR007730">
    <property type="entry name" value="SPOR-like_dom"/>
</dbReference>
<dbReference type="OMA" id="FMPSQKN"/>
<feature type="region of interest" description="Disordered" evidence="1">
    <location>
        <begin position="671"/>
        <end position="700"/>
    </location>
</feature>
<sequence>MSDNDRKNLHETKHDHEHHDPLERLTRIFNPHKQSGNQNEQSSLQTDRSTSHPETSSHDDDFDLSFLEEELENNLAHDLPFDDQKKQWDLHATSNATASDIAQTVSFNHSKQNNLSEEKYSSPSSHDEEQILDELSPLPIPKNQSPQQKTTATSADPFLKKSNLISRSESENFFFDKSERRENKKEIPESVEQTNRFSQTNSQQPKTTNIQQTYDDNQNLYDTPVNHPYKISADQENWIKKDYSDVSSSYPDISSSTEANEFFSSSNLMSERQNTARNQTKSTFSSPLDSPPVDRQSYLKGASQEDHTTNYPHFFEENPSQQETYSEKVPIYNEAQAQYINNTEGTSNPNREISYNENNSDEFLSSSASLNTKQTDGFFAHNYTHRDTPPPNVDTYKFSEEIVEKTGPIMVPEVPYEAPEYDVPTSGGLEEEFADVLNVGNVPTDNFSQKQQKNEVFSEVFHQSMQNSKEGVYINSKEQNSDYFSSANMEYNFPPFSENSSYTSSNEVPTHPPAPPPLKSFIFGKTFIKGIFILILIGIGFAGYSHFFMPSQKNEETIIIHADNAPFKFKPETTEPKNDVAHNLDIYKQTTEQNEKQENTQQFLIDNSEQPENLKELNPEESSNASSSSLNESDVEDAVTEAINHTIPTQEVQTVIVNQDGTVTLAPVHQTKSKTAAQSEENIDQTPNELQDSSLVSSHDSDINNQEIDLDLKNNIDKIIAENTSSSNIEEKFIPIPSHAERNTQVETPAASRPTSPNRVAAQNSESYYVQLASQPTHELARSSLKNMKSKFGFLIGARSLNIQPAFIPGKGTYYRVRIQTQDRNEAIILCESIKSSGGSCFITR</sequence>
<evidence type="ECO:0000256" key="1">
    <source>
        <dbReference type="SAM" id="MobiDB-lite"/>
    </source>
</evidence>
<feature type="region of interest" description="Disordered" evidence="1">
    <location>
        <begin position="606"/>
        <end position="636"/>
    </location>
</feature>
<gene>
    <name evidence="4" type="ORF">NCTC12860_00114</name>
</gene>
<dbReference type="AlphaFoldDB" id="A0A336N9F6"/>
<dbReference type="Gene3D" id="3.30.70.1070">
    <property type="entry name" value="Sporulation related repeat"/>
    <property type="match status" value="1"/>
</dbReference>
<dbReference type="InterPro" id="IPR036680">
    <property type="entry name" value="SPOR-like_sf"/>
</dbReference>
<feature type="compositionally biased region" description="Polar residues" evidence="1">
    <location>
        <begin position="191"/>
        <end position="210"/>
    </location>
</feature>
<accession>A0A336N9F6</accession>
<dbReference type="GO" id="GO:0042834">
    <property type="term" value="F:peptidoglycan binding"/>
    <property type="evidence" value="ECO:0007669"/>
    <property type="project" value="InterPro"/>
</dbReference>
<feature type="region of interest" description="Disordered" evidence="1">
    <location>
        <begin position="736"/>
        <end position="758"/>
    </location>
</feature>
<keyword evidence="2" id="KW-0472">Membrane</keyword>
<keyword evidence="2" id="KW-1133">Transmembrane helix</keyword>
<feature type="compositionally biased region" description="Polar residues" evidence="1">
    <location>
        <begin position="105"/>
        <end position="115"/>
    </location>
</feature>
<evidence type="ECO:0000259" key="3">
    <source>
        <dbReference type="Pfam" id="PF05036"/>
    </source>
</evidence>
<dbReference type="Proteomes" id="UP000253846">
    <property type="component" value="Unassembled WGS sequence"/>
</dbReference>
<feature type="compositionally biased region" description="Low complexity" evidence="1">
    <location>
        <begin position="620"/>
        <end position="632"/>
    </location>
</feature>
<feature type="compositionally biased region" description="Basic and acidic residues" evidence="1">
    <location>
        <begin position="116"/>
        <end position="129"/>
    </location>
</feature>